<keyword evidence="4 8" id="KW-0408">Iron</keyword>
<sequence length="357" mass="39820">MVVLSKPSPLKQDFTIKTSKQHGNTCVVNGSIPVIDLSKSDAKTLLVNACEEHGFFKVINHGIPMDLMNKLESEAVKFFKLPQSEKDKAAPADGPFGYGNKKIGPNGDVGWIEYLLFNTNNLDSGFSKLLNSSNETPEVFRSLLNNYIELVKKLGCLVLELLADGLKIEPRNTLSRLLEDEESDSFFRLNHYPPCPVNSRDVVGFGEHTDPQTISVLRSNNTSGLEIADIKNGSWIPVPSDQNSFFIIVGDSLQVMTNGRFKSVTHRVIQNSMKSRVSMIYFGGPPLRQNIAPLPAMLSRGKESLYKEFTWSEYKKSAYKSRLADNRLCNFEKQPLLPIAALTIDAECITDEVLKED</sequence>
<dbReference type="STRING" id="3469.A0A4Y7KYZ1"/>
<evidence type="ECO:0000256" key="2">
    <source>
        <dbReference type="ARBA" id="ARBA00022964"/>
    </source>
</evidence>
<dbReference type="InterPro" id="IPR050231">
    <property type="entry name" value="Iron_ascorbate_oxido_reductase"/>
</dbReference>
<keyword evidence="2" id="KW-0223">Dioxygenase</keyword>
<comment type="catalytic activity">
    <reaction evidence="5">
        <text>gibberellin A1 + 2-oxoglutarate + O2 = gibberellin A8 + succinate + CO2</text>
        <dbReference type="Rhea" id="RHEA:15005"/>
        <dbReference type="ChEBI" id="CHEBI:15379"/>
        <dbReference type="ChEBI" id="CHEBI:16526"/>
        <dbReference type="ChEBI" id="CHEBI:16810"/>
        <dbReference type="ChEBI" id="CHEBI:30031"/>
        <dbReference type="ChEBI" id="CHEBI:58524"/>
        <dbReference type="ChEBI" id="CHEBI:58594"/>
        <dbReference type="EC" id="1.14.11.13"/>
    </reaction>
</comment>
<evidence type="ECO:0000256" key="7">
    <source>
        <dbReference type="ARBA" id="ARBA00066708"/>
    </source>
</evidence>
<evidence type="ECO:0000256" key="3">
    <source>
        <dbReference type="ARBA" id="ARBA00023002"/>
    </source>
</evidence>
<dbReference type="Gene3D" id="2.60.120.330">
    <property type="entry name" value="B-lactam Antibiotic, Isopenicillin N Synthase, Chain"/>
    <property type="match status" value="1"/>
</dbReference>
<evidence type="ECO:0000313" key="10">
    <source>
        <dbReference type="EMBL" id="RZC77169.1"/>
    </source>
</evidence>
<dbReference type="InterPro" id="IPR026992">
    <property type="entry name" value="DIOX_N"/>
</dbReference>
<proteinExistence type="inferred from homology"/>
<dbReference type="InterPro" id="IPR005123">
    <property type="entry name" value="Oxoglu/Fe-dep_dioxygenase_dom"/>
</dbReference>
<evidence type="ECO:0000256" key="6">
    <source>
        <dbReference type="ARBA" id="ARBA00061282"/>
    </source>
</evidence>
<evidence type="ECO:0000256" key="5">
    <source>
        <dbReference type="ARBA" id="ARBA00052204"/>
    </source>
</evidence>
<dbReference type="OMA" id="PCPLINE"/>
<reference evidence="10 11" key="1">
    <citation type="journal article" date="2018" name="Science">
        <title>The opium poppy genome and morphinan production.</title>
        <authorList>
            <person name="Guo L."/>
            <person name="Winzer T."/>
            <person name="Yang X."/>
            <person name="Li Y."/>
            <person name="Ning Z."/>
            <person name="He Z."/>
            <person name="Teodor R."/>
            <person name="Lu Y."/>
            <person name="Bowser T.A."/>
            <person name="Graham I.A."/>
            <person name="Ye K."/>
        </authorList>
    </citation>
    <scope>NUCLEOTIDE SEQUENCE [LARGE SCALE GENOMIC DNA]</scope>
    <source>
        <strain evidence="11">cv. HN1</strain>
        <tissue evidence="10">Leaves</tissue>
    </source>
</reference>
<name>A0A4Y7KYZ1_PAPSO</name>
<dbReference type="InterPro" id="IPR027443">
    <property type="entry name" value="IPNS-like_sf"/>
</dbReference>
<evidence type="ECO:0000256" key="8">
    <source>
        <dbReference type="RuleBase" id="RU003682"/>
    </source>
</evidence>
<dbReference type="AlphaFoldDB" id="A0A4Y7KYZ1"/>
<evidence type="ECO:0000313" key="11">
    <source>
        <dbReference type="Proteomes" id="UP000316621"/>
    </source>
</evidence>
<dbReference type="Pfam" id="PF14226">
    <property type="entry name" value="DIOX_N"/>
    <property type="match status" value="1"/>
</dbReference>
<keyword evidence="11" id="KW-1185">Reference proteome</keyword>
<dbReference type="EMBL" id="CM010723">
    <property type="protein sequence ID" value="RZC77169.1"/>
    <property type="molecule type" value="Genomic_DNA"/>
</dbReference>
<evidence type="ECO:0000256" key="4">
    <source>
        <dbReference type="ARBA" id="ARBA00023004"/>
    </source>
</evidence>
<evidence type="ECO:0000259" key="9">
    <source>
        <dbReference type="PROSITE" id="PS51471"/>
    </source>
</evidence>
<organism evidence="10 11">
    <name type="scientific">Papaver somniferum</name>
    <name type="common">Opium poppy</name>
    <dbReference type="NCBI Taxonomy" id="3469"/>
    <lineage>
        <taxon>Eukaryota</taxon>
        <taxon>Viridiplantae</taxon>
        <taxon>Streptophyta</taxon>
        <taxon>Embryophyta</taxon>
        <taxon>Tracheophyta</taxon>
        <taxon>Spermatophyta</taxon>
        <taxon>Magnoliopsida</taxon>
        <taxon>Ranunculales</taxon>
        <taxon>Papaveraceae</taxon>
        <taxon>Papaveroideae</taxon>
        <taxon>Papaver</taxon>
    </lineage>
</organism>
<dbReference type="Proteomes" id="UP000316621">
    <property type="component" value="Chromosome 9"/>
</dbReference>
<evidence type="ECO:0000256" key="1">
    <source>
        <dbReference type="ARBA" id="ARBA00022723"/>
    </source>
</evidence>
<dbReference type="SUPFAM" id="SSF51197">
    <property type="entry name" value="Clavaminate synthase-like"/>
    <property type="match status" value="1"/>
</dbReference>
<keyword evidence="3 8" id="KW-0560">Oxidoreductase</keyword>
<dbReference type="InterPro" id="IPR044861">
    <property type="entry name" value="IPNS-like_FE2OG_OXY"/>
</dbReference>
<accession>A0A4Y7KYZ1</accession>
<dbReference type="Pfam" id="PF03171">
    <property type="entry name" value="2OG-FeII_Oxy"/>
    <property type="match status" value="1"/>
</dbReference>
<dbReference type="EC" id="1.14.11.13" evidence="7"/>
<dbReference type="GO" id="GO:0045543">
    <property type="term" value="F:gibberellin 2-beta-dioxygenase activity"/>
    <property type="evidence" value="ECO:0007669"/>
    <property type="project" value="UniProtKB-EC"/>
</dbReference>
<gene>
    <name evidence="10" type="ORF">C5167_001361</name>
</gene>
<comment type="similarity">
    <text evidence="6">Belongs to the iron/ascorbate-dependent oxidoreductase family. GA2OX subfamily.</text>
</comment>
<feature type="domain" description="Fe2OG dioxygenase" evidence="9">
    <location>
        <begin position="182"/>
        <end position="285"/>
    </location>
</feature>
<dbReference type="Gramene" id="RZC77169">
    <property type="protein sequence ID" value="RZC77169"/>
    <property type="gene ID" value="C5167_001361"/>
</dbReference>
<dbReference type="FunFam" id="2.60.120.330:FF:000014">
    <property type="entry name" value="Gibberellin 2-beta-dioxygenase 1"/>
    <property type="match status" value="1"/>
</dbReference>
<dbReference type="PROSITE" id="PS51471">
    <property type="entry name" value="FE2OG_OXY"/>
    <property type="match status" value="1"/>
</dbReference>
<dbReference type="PANTHER" id="PTHR47990">
    <property type="entry name" value="2-OXOGLUTARATE (2OG) AND FE(II)-DEPENDENT OXYGENASE SUPERFAMILY PROTEIN-RELATED"/>
    <property type="match status" value="1"/>
</dbReference>
<keyword evidence="1 8" id="KW-0479">Metal-binding</keyword>
<protein>
    <recommendedName>
        <fullName evidence="7">gibberellin 2beta-dioxygenase</fullName>
        <ecNumber evidence="7">1.14.11.13</ecNumber>
    </recommendedName>
</protein>
<dbReference type="GO" id="GO:0046872">
    <property type="term" value="F:metal ion binding"/>
    <property type="evidence" value="ECO:0007669"/>
    <property type="project" value="UniProtKB-KW"/>
</dbReference>
<dbReference type="OrthoDB" id="288590at2759"/>